<organism evidence="1 2">
    <name type="scientific">Hibiscus sabdariffa</name>
    <name type="common">roselle</name>
    <dbReference type="NCBI Taxonomy" id="183260"/>
    <lineage>
        <taxon>Eukaryota</taxon>
        <taxon>Viridiplantae</taxon>
        <taxon>Streptophyta</taxon>
        <taxon>Embryophyta</taxon>
        <taxon>Tracheophyta</taxon>
        <taxon>Spermatophyta</taxon>
        <taxon>Magnoliopsida</taxon>
        <taxon>eudicotyledons</taxon>
        <taxon>Gunneridae</taxon>
        <taxon>Pentapetalae</taxon>
        <taxon>rosids</taxon>
        <taxon>malvids</taxon>
        <taxon>Malvales</taxon>
        <taxon>Malvaceae</taxon>
        <taxon>Malvoideae</taxon>
        <taxon>Hibiscus</taxon>
    </lineage>
</organism>
<comment type="caution">
    <text evidence="1">The sequence shown here is derived from an EMBL/GenBank/DDBJ whole genome shotgun (WGS) entry which is preliminary data.</text>
</comment>
<reference evidence="1 2" key="1">
    <citation type="journal article" date="2024" name="G3 (Bethesda)">
        <title>Genome assembly of Hibiscus sabdariffa L. provides insights into metabolisms of medicinal natural products.</title>
        <authorList>
            <person name="Kim T."/>
        </authorList>
    </citation>
    <scope>NUCLEOTIDE SEQUENCE [LARGE SCALE GENOMIC DNA]</scope>
    <source>
        <strain evidence="1">TK-2024</strain>
        <tissue evidence="1">Old leaves</tissue>
    </source>
</reference>
<gene>
    <name evidence="1" type="ORF">V6N11_008051</name>
</gene>
<evidence type="ECO:0000313" key="1">
    <source>
        <dbReference type="EMBL" id="KAK8993836.1"/>
    </source>
</evidence>
<sequence>MRYGEVGFVLGQVNPREGIWYGIGIGKELGRFISWRVGTIFGFEKIDNSMRMLWAVYASSRQQAADQTNGITIPCHSPYTSCVTVRSNFAFSPWMQK</sequence>
<proteinExistence type="predicted"/>
<accession>A0ABR2PZH6</accession>
<dbReference type="EMBL" id="JBBPBN010000048">
    <property type="protein sequence ID" value="KAK8993836.1"/>
    <property type="molecule type" value="Genomic_DNA"/>
</dbReference>
<protein>
    <submittedName>
        <fullName evidence="1">Uncharacterized protein</fullName>
    </submittedName>
</protein>
<dbReference type="Proteomes" id="UP001396334">
    <property type="component" value="Unassembled WGS sequence"/>
</dbReference>
<name>A0ABR2PZH6_9ROSI</name>
<keyword evidence="2" id="KW-1185">Reference proteome</keyword>
<evidence type="ECO:0000313" key="2">
    <source>
        <dbReference type="Proteomes" id="UP001396334"/>
    </source>
</evidence>